<evidence type="ECO:0000313" key="3">
    <source>
        <dbReference type="Proteomes" id="UP001218218"/>
    </source>
</evidence>
<reference evidence="2" key="1">
    <citation type="submission" date="2023-03" db="EMBL/GenBank/DDBJ databases">
        <title>Massive genome expansion in bonnet fungi (Mycena s.s.) driven by repeated elements and novel gene families across ecological guilds.</title>
        <authorList>
            <consortium name="Lawrence Berkeley National Laboratory"/>
            <person name="Harder C.B."/>
            <person name="Miyauchi S."/>
            <person name="Viragh M."/>
            <person name="Kuo A."/>
            <person name="Thoen E."/>
            <person name="Andreopoulos B."/>
            <person name="Lu D."/>
            <person name="Skrede I."/>
            <person name="Drula E."/>
            <person name="Henrissat B."/>
            <person name="Morin E."/>
            <person name="Kohler A."/>
            <person name="Barry K."/>
            <person name="LaButti K."/>
            <person name="Morin E."/>
            <person name="Salamov A."/>
            <person name="Lipzen A."/>
            <person name="Mereny Z."/>
            <person name="Hegedus B."/>
            <person name="Baldrian P."/>
            <person name="Stursova M."/>
            <person name="Weitz H."/>
            <person name="Taylor A."/>
            <person name="Grigoriev I.V."/>
            <person name="Nagy L.G."/>
            <person name="Martin F."/>
            <person name="Kauserud H."/>
        </authorList>
    </citation>
    <scope>NUCLEOTIDE SEQUENCE</scope>
    <source>
        <strain evidence="2">CBHHK002</strain>
    </source>
</reference>
<sequence>MLTTLAVVLPLLGALAAVAAPHGLLAALASSDPLARVASDFFSAPTPSQRPSKAARVSRMRSRRPSTWRLRLLQCLDSILSAPLLPQPKAMDNSQALQHPSLTHNAQESAIAARRTLVVFSEGIKLQPPWKGKFEL</sequence>
<dbReference type="EMBL" id="JARIHO010000027">
    <property type="protein sequence ID" value="KAJ7339773.1"/>
    <property type="molecule type" value="Genomic_DNA"/>
</dbReference>
<dbReference type="AlphaFoldDB" id="A0AAD7EP34"/>
<proteinExistence type="predicted"/>
<accession>A0AAD7EP34</accession>
<dbReference type="Proteomes" id="UP001218218">
    <property type="component" value="Unassembled WGS sequence"/>
</dbReference>
<feature type="chain" id="PRO_5041941073" description="Secreted protein" evidence="1">
    <location>
        <begin position="20"/>
        <end position="136"/>
    </location>
</feature>
<keyword evidence="3" id="KW-1185">Reference proteome</keyword>
<comment type="caution">
    <text evidence="2">The sequence shown here is derived from an EMBL/GenBank/DDBJ whole genome shotgun (WGS) entry which is preliminary data.</text>
</comment>
<gene>
    <name evidence="2" type="ORF">DFH08DRAFT_1082380</name>
</gene>
<evidence type="ECO:0000256" key="1">
    <source>
        <dbReference type="SAM" id="SignalP"/>
    </source>
</evidence>
<name>A0AAD7EP34_9AGAR</name>
<organism evidence="2 3">
    <name type="scientific">Mycena albidolilacea</name>
    <dbReference type="NCBI Taxonomy" id="1033008"/>
    <lineage>
        <taxon>Eukaryota</taxon>
        <taxon>Fungi</taxon>
        <taxon>Dikarya</taxon>
        <taxon>Basidiomycota</taxon>
        <taxon>Agaricomycotina</taxon>
        <taxon>Agaricomycetes</taxon>
        <taxon>Agaricomycetidae</taxon>
        <taxon>Agaricales</taxon>
        <taxon>Marasmiineae</taxon>
        <taxon>Mycenaceae</taxon>
        <taxon>Mycena</taxon>
    </lineage>
</organism>
<keyword evidence="1" id="KW-0732">Signal</keyword>
<evidence type="ECO:0000313" key="2">
    <source>
        <dbReference type="EMBL" id="KAJ7339773.1"/>
    </source>
</evidence>
<protein>
    <recommendedName>
        <fullName evidence="4">Secreted protein</fullName>
    </recommendedName>
</protein>
<feature type="signal peptide" evidence="1">
    <location>
        <begin position="1"/>
        <end position="19"/>
    </location>
</feature>
<evidence type="ECO:0008006" key="4">
    <source>
        <dbReference type="Google" id="ProtNLM"/>
    </source>
</evidence>